<keyword evidence="1" id="KW-0175">Coiled coil</keyword>
<evidence type="ECO:0000256" key="1">
    <source>
        <dbReference type="SAM" id="Coils"/>
    </source>
</evidence>
<proteinExistence type="predicted"/>
<dbReference type="InterPro" id="IPR039986">
    <property type="entry name" value="CFAP210"/>
</dbReference>
<feature type="region of interest" description="Disordered" evidence="2">
    <location>
        <begin position="467"/>
        <end position="494"/>
    </location>
</feature>
<feature type="coiled-coil region" evidence="1">
    <location>
        <begin position="373"/>
        <end position="407"/>
    </location>
</feature>
<dbReference type="PANTHER" id="PTHR28663">
    <property type="entry name" value="COILED-COIL DOMAIN-CONTAINING PROTEIN 173"/>
    <property type="match status" value="1"/>
</dbReference>
<evidence type="ECO:0000256" key="2">
    <source>
        <dbReference type="SAM" id="MobiDB-lite"/>
    </source>
</evidence>
<protein>
    <recommendedName>
        <fullName evidence="4">Trichohyalin-plectin-homology domain-containing protein</fullName>
    </recommendedName>
</protein>
<name>A0A8D8R1U6_9HEMI</name>
<dbReference type="AlphaFoldDB" id="A0A8D8R1U6"/>
<feature type="compositionally biased region" description="Basic and acidic residues" evidence="2">
    <location>
        <begin position="483"/>
        <end position="494"/>
    </location>
</feature>
<feature type="coiled-coil region" evidence="1">
    <location>
        <begin position="61"/>
        <end position="270"/>
    </location>
</feature>
<accession>A0A8D8R1U6</accession>
<dbReference type="GO" id="GO:0005879">
    <property type="term" value="C:axonemal microtubule"/>
    <property type="evidence" value="ECO:0007669"/>
    <property type="project" value="TreeGrafter"/>
</dbReference>
<dbReference type="EMBL" id="HBUF01123965">
    <property type="protein sequence ID" value="CAG6642730.1"/>
    <property type="molecule type" value="Transcribed_RNA"/>
</dbReference>
<reference evidence="3" key="1">
    <citation type="submission" date="2021-05" db="EMBL/GenBank/DDBJ databases">
        <authorList>
            <person name="Alioto T."/>
            <person name="Alioto T."/>
            <person name="Gomez Garrido J."/>
        </authorList>
    </citation>
    <scope>NUCLEOTIDE SEQUENCE</scope>
</reference>
<sequence>MIRKPGKPAQSNTILYSHAEWSRLQSFLNENQRIKDCVDYKRQELADKIDKSKQIEETFVRSRDEQKLRMLDREKVKYENELKNNEEERKRERLKIIEETKRALEKNKDGCRAFDSALRLADTLRDRKEQIEFEKKTKEIEKNIEKEYTDKIFQNVRQFEKEKLKEKQDKILKKNENFKHVTQTLKELREERDRISKTETKEVIRGINRVKDEIRAIDEAEKRKKEETKKFLVKARQESMLMQWNNKKEVEKEEQSVKAMLDVIQQASRKISVMKNKYIQERKDVEVKNRERTNQYLTTIMKAKEDNEKDILKNYLTKTEEKYKEEQKLESERQARLNKEKYDSYQEHVRNREEQKRIEKEVRKWELIKRLKMSELDKEIKEKERELKREKNKLHRENMDMRMEEQKFYAEEKRLADEDTMQRSVLLRELDDQQVLTYGEKVLRDCEEKERPLLPVVKARERYKKANGLLSPKPRNSQWESDLFPKRDPIYPFK</sequence>
<evidence type="ECO:0000313" key="3">
    <source>
        <dbReference type="EMBL" id="CAG6642730.1"/>
    </source>
</evidence>
<dbReference type="PANTHER" id="PTHR28663:SF1">
    <property type="entry name" value="CILIA- AND FLAGELLA- ASSOCIATED PROTEIN 210"/>
    <property type="match status" value="1"/>
</dbReference>
<organism evidence="3">
    <name type="scientific">Cacopsylla melanoneura</name>
    <dbReference type="NCBI Taxonomy" id="428564"/>
    <lineage>
        <taxon>Eukaryota</taxon>
        <taxon>Metazoa</taxon>
        <taxon>Ecdysozoa</taxon>
        <taxon>Arthropoda</taxon>
        <taxon>Hexapoda</taxon>
        <taxon>Insecta</taxon>
        <taxon>Pterygota</taxon>
        <taxon>Neoptera</taxon>
        <taxon>Paraneoptera</taxon>
        <taxon>Hemiptera</taxon>
        <taxon>Sternorrhyncha</taxon>
        <taxon>Psylloidea</taxon>
        <taxon>Psyllidae</taxon>
        <taxon>Psyllinae</taxon>
        <taxon>Cacopsylla</taxon>
    </lineage>
</organism>
<evidence type="ECO:0008006" key="4">
    <source>
        <dbReference type="Google" id="ProtNLM"/>
    </source>
</evidence>